<evidence type="ECO:0000313" key="2">
    <source>
        <dbReference type="EMBL" id="GEQ85416.1"/>
    </source>
</evidence>
<evidence type="ECO:0000256" key="1">
    <source>
        <dbReference type="SAM" id="Phobius"/>
    </source>
</evidence>
<feature type="transmembrane region" description="Helical" evidence="1">
    <location>
        <begin position="201"/>
        <end position="219"/>
    </location>
</feature>
<keyword evidence="3" id="KW-1185">Reference proteome</keyword>
<comment type="caution">
    <text evidence="2">The sequence shown here is derived from an EMBL/GenBank/DDBJ whole genome shotgun (WGS) entry which is preliminary data.</text>
</comment>
<sequence>MYQRLLSQIEQSTSFDFGNVLSKSFELFKKVWVEGFVHLLLMMVISIPVIILMYVGMFAILGVNFFIAGGAERFEGANGFDPAMIPSFVGLFLLILIVSALMQTFSIAIMAHFYQVCKKADTGKPMDTGGYFDYLKKASFKKLFLLSLATMGVALIAMLLCYLPLFYVMVPLSLSGVIFAFNPDLMAKENISASFKLGNKYWLPIFGLLILGGLIAYLGVLACGVGLFFTAMFAYIPIYYVYKDTIGFDDDPSDAAISEIEKF</sequence>
<organism evidence="2 3">
    <name type="scientific">Patiriisocius marinistellae</name>
    <dbReference type="NCBI Taxonomy" id="2494560"/>
    <lineage>
        <taxon>Bacteria</taxon>
        <taxon>Pseudomonadati</taxon>
        <taxon>Bacteroidota</taxon>
        <taxon>Flavobacteriia</taxon>
        <taxon>Flavobacteriales</taxon>
        <taxon>Flavobacteriaceae</taxon>
        <taxon>Patiriisocius</taxon>
    </lineage>
</organism>
<keyword evidence="1" id="KW-0472">Membrane</keyword>
<reference evidence="2 3" key="1">
    <citation type="submission" date="2019-08" db="EMBL/GenBank/DDBJ databases">
        <title>Ulvibacter marinistellae sp. nov., isolated from a starfish, Patiria pectinifera.</title>
        <authorList>
            <person name="Kawano K."/>
            <person name="Ushijima N."/>
            <person name="Kihara M."/>
            <person name="Itoh H."/>
        </authorList>
    </citation>
    <scope>NUCLEOTIDE SEQUENCE [LARGE SCALE GENOMIC DNA]</scope>
    <source>
        <strain evidence="2 3">KK4</strain>
    </source>
</reference>
<keyword evidence="1" id="KW-0812">Transmembrane</keyword>
<keyword evidence="1" id="KW-1133">Transmembrane helix</keyword>
<dbReference type="AlphaFoldDB" id="A0A5J4FZ22"/>
<dbReference type="RefSeq" id="WP_151893337.1">
    <property type="nucleotide sequence ID" value="NZ_BKCF01000001.1"/>
</dbReference>
<name>A0A5J4FZ22_9FLAO</name>
<dbReference type="OrthoDB" id="1365379at2"/>
<feature type="transmembrane region" description="Helical" evidence="1">
    <location>
        <begin position="225"/>
        <end position="242"/>
    </location>
</feature>
<feature type="transmembrane region" description="Helical" evidence="1">
    <location>
        <begin position="39"/>
        <end position="68"/>
    </location>
</feature>
<protein>
    <submittedName>
        <fullName evidence="2">Uncharacterized protein</fullName>
    </submittedName>
</protein>
<gene>
    <name evidence="2" type="ORF">ULMS_09240</name>
</gene>
<accession>A0A5J4FZ22</accession>
<proteinExistence type="predicted"/>
<evidence type="ECO:0000313" key="3">
    <source>
        <dbReference type="Proteomes" id="UP000326994"/>
    </source>
</evidence>
<feature type="transmembrane region" description="Helical" evidence="1">
    <location>
        <begin position="143"/>
        <end position="159"/>
    </location>
</feature>
<dbReference type="EMBL" id="BKCF01000001">
    <property type="protein sequence ID" value="GEQ85416.1"/>
    <property type="molecule type" value="Genomic_DNA"/>
</dbReference>
<dbReference type="Proteomes" id="UP000326994">
    <property type="component" value="Unassembled WGS sequence"/>
</dbReference>
<feature type="transmembrane region" description="Helical" evidence="1">
    <location>
        <begin position="88"/>
        <end position="114"/>
    </location>
</feature>